<gene>
    <name evidence="2" type="ORF">Prum_074910</name>
</gene>
<keyword evidence="3" id="KW-1185">Reference proteome</keyword>
<evidence type="ECO:0000313" key="2">
    <source>
        <dbReference type="EMBL" id="GFJ93849.1"/>
    </source>
</evidence>
<dbReference type="EMBL" id="BLPG01000001">
    <property type="protein sequence ID" value="GFJ93849.1"/>
    <property type="molecule type" value="Genomic_DNA"/>
</dbReference>
<comment type="caution">
    <text evidence="2">The sequence shown here is derived from an EMBL/GenBank/DDBJ whole genome shotgun (WGS) entry which is preliminary data.</text>
</comment>
<proteinExistence type="predicted"/>
<keyword evidence="1" id="KW-1133">Transmembrane helix</keyword>
<dbReference type="AlphaFoldDB" id="A0A6V8LGY4"/>
<accession>A0A6V8LGY4</accession>
<feature type="transmembrane region" description="Helical" evidence="1">
    <location>
        <begin position="157"/>
        <end position="184"/>
    </location>
</feature>
<evidence type="ECO:0000313" key="3">
    <source>
        <dbReference type="Proteomes" id="UP000482960"/>
    </source>
</evidence>
<dbReference type="Proteomes" id="UP000482960">
    <property type="component" value="Unassembled WGS sequence"/>
</dbReference>
<feature type="transmembrane region" description="Helical" evidence="1">
    <location>
        <begin position="48"/>
        <end position="68"/>
    </location>
</feature>
<keyword evidence="1" id="KW-0472">Membrane</keyword>
<reference evidence="2 3" key="2">
    <citation type="submission" date="2020-03" db="EMBL/GenBank/DDBJ databases">
        <authorList>
            <person name="Ichikawa N."/>
            <person name="Kimura A."/>
            <person name="Kitahashi Y."/>
            <person name="Uohara A."/>
        </authorList>
    </citation>
    <scope>NUCLEOTIDE SEQUENCE [LARGE SCALE GENOMIC DNA]</scope>
    <source>
        <strain evidence="2 3">NBRC 108638</strain>
    </source>
</reference>
<organism evidence="2 3">
    <name type="scientific">Phytohabitans rumicis</name>
    <dbReference type="NCBI Taxonomy" id="1076125"/>
    <lineage>
        <taxon>Bacteria</taxon>
        <taxon>Bacillati</taxon>
        <taxon>Actinomycetota</taxon>
        <taxon>Actinomycetes</taxon>
        <taxon>Micromonosporales</taxon>
        <taxon>Micromonosporaceae</taxon>
    </lineage>
</organism>
<keyword evidence="1" id="KW-0812">Transmembrane</keyword>
<sequence>MERLAPLTGVAFLILVLVAFIVGGETPDNDDSTAEIVSYWRDEDARQVVAAWILGVAALLLVWFGGSLRRTISRAEGGDGRLAAIGFAGTAIASVGMLLFGSLTFAAASEADEVPPEVIHTISVLNNVLFFPLSGGAALMLLAAGLALVYTAALPRWLGWVAIVIGVLILTPLGFFALLAWLLWVGVVSILLYVRKPDAAGR</sequence>
<feature type="transmembrane region" description="Helical" evidence="1">
    <location>
        <begin position="128"/>
        <end position="150"/>
    </location>
</feature>
<evidence type="ECO:0000256" key="1">
    <source>
        <dbReference type="SAM" id="Phobius"/>
    </source>
</evidence>
<name>A0A6V8LGY4_9ACTN</name>
<feature type="transmembrane region" description="Helical" evidence="1">
    <location>
        <begin position="80"/>
        <end position="108"/>
    </location>
</feature>
<reference evidence="2 3" key="1">
    <citation type="submission" date="2020-03" db="EMBL/GenBank/DDBJ databases">
        <title>Whole genome shotgun sequence of Phytohabitans rumicis NBRC 108638.</title>
        <authorList>
            <person name="Komaki H."/>
            <person name="Tamura T."/>
        </authorList>
    </citation>
    <scope>NUCLEOTIDE SEQUENCE [LARGE SCALE GENOMIC DNA]</scope>
    <source>
        <strain evidence="2 3">NBRC 108638</strain>
    </source>
</reference>
<evidence type="ECO:0008006" key="4">
    <source>
        <dbReference type="Google" id="ProtNLM"/>
    </source>
</evidence>
<protein>
    <recommendedName>
        <fullName evidence="4">DUF4386 domain-containing protein</fullName>
    </recommendedName>
</protein>